<reference evidence="17" key="3">
    <citation type="submission" date="2025-09" db="UniProtKB">
        <authorList>
            <consortium name="Ensembl"/>
        </authorList>
    </citation>
    <scope>IDENTIFICATION</scope>
    <source>
        <strain evidence="17">Guanapo</strain>
    </source>
</reference>
<dbReference type="GO" id="GO:0043565">
    <property type="term" value="F:sequence-specific DNA binding"/>
    <property type="evidence" value="ECO:0007669"/>
    <property type="project" value="TreeGrafter"/>
</dbReference>
<dbReference type="PRINTS" id="PR00031">
    <property type="entry name" value="HTHREPRESSR"/>
</dbReference>
<evidence type="ECO:0000256" key="10">
    <source>
        <dbReference type="ARBA" id="ARBA00056583"/>
    </source>
</evidence>
<evidence type="ECO:0000256" key="9">
    <source>
        <dbReference type="ARBA" id="ARBA00038504"/>
    </source>
</evidence>
<comment type="subcellular location">
    <subcellularLocation>
        <location evidence="1 13 14">Nucleus</location>
    </subcellularLocation>
</comment>
<dbReference type="Proteomes" id="UP000242638">
    <property type="component" value="Unassembled WGS sequence"/>
</dbReference>
<evidence type="ECO:0000256" key="6">
    <source>
        <dbReference type="ARBA" id="ARBA00023155"/>
    </source>
</evidence>
<feature type="domain" description="Homeobox" evidence="16">
    <location>
        <begin position="361"/>
        <end position="421"/>
    </location>
</feature>
<dbReference type="CTD" id="327096"/>
<keyword evidence="18" id="KW-1185">Reference proteome</keyword>
<dbReference type="PANTHER" id="PTHR46808:SF1">
    <property type="entry name" value="H2.0-LIKE HOMEOBOX PROTEIN"/>
    <property type="match status" value="1"/>
</dbReference>
<dbReference type="InterPro" id="IPR017970">
    <property type="entry name" value="Homeobox_CS"/>
</dbReference>
<reference evidence="18" key="1">
    <citation type="submission" date="2013-11" db="EMBL/GenBank/DDBJ databases">
        <title>The genomic landscape of the Guanapo guppy.</title>
        <authorList>
            <person name="Kuenstner A."/>
            <person name="Dreyer C."/>
        </authorList>
    </citation>
    <scope>NUCLEOTIDE SEQUENCE</scope>
    <source>
        <strain evidence="18">Guanapo</strain>
    </source>
</reference>
<protein>
    <recommendedName>
        <fullName evidence="11">H2.0-like homeobox protein</fullName>
    </recommendedName>
    <alternativeName>
        <fullName evidence="12">Homeobox protein HLX1</fullName>
    </alternativeName>
</protein>
<keyword evidence="5 13" id="KW-0238">DNA-binding</keyword>
<feature type="compositionally biased region" description="Basic and acidic residues" evidence="15">
    <location>
        <begin position="447"/>
        <end position="464"/>
    </location>
</feature>
<dbReference type="SUPFAM" id="SSF46689">
    <property type="entry name" value="Homeodomain-like"/>
    <property type="match status" value="1"/>
</dbReference>
<comment type="function">
    <text evidence="10">Transcription factor required for TBX21/T-bet-dependent maturation of Th1 cells as well as maintenance of Th1-specific gene expression. Involved in embryogenesis and hematopoiesis.</text>
</comment>
<feature type="compositionally biased region" description="Basic and acidic residues" evidence="15">
    <location>
        <begin position="421"/>
        <end position="440"/>
    </location>
</feature>
<evidence type="ECO:0000256" key="8">
    <source>
        <dbReference type="ARBA" id="ARBA00023242"/>
    </source>
</evidence>
<dbReference type="Gene3D" id="1.10.10.60">
    <property type="entry name" value="Homeodomain-like"/>
    <property type="match status" value="1"/>
</dbReference>
<evidence type="ECO:0000256" key="14">
    <source>
        <dbReference type="RuleBase" id="RU000682"/>
    </source>
</evidence>
<keyword evidence="2" id="KW-0217">Developmental protein</keyword>
<evidence type="ECO:0000259" key="16">
    <source>
        <dbReference type="PROSITE" id="PS50071"/>
    </source>
</evidence>
<dbReference type="AlphaFoldDB" id="A0A3P9NR78"/>
<dbReference type="CDD" id="cd00086">
    <property type="entry name" value="homeodomain"/>
    <property type="match status" value="1"/>
</dbReference>
<evidence type="ECO:0000256" key="1">
    <source>
        <dbReference type="ARBA" id="ARBA00004123"/>
    </source>
</evidence>
<accession>A0A3P9NR78</accession>
<dbReference type="Pfam" id="PF00046">
    <property type="entry name" value="Homeodomain"/>
    <property type="match status" value="1"/>
</dbReference>
<keyword evidence="3" id="KW-0221">Differentiation</keyword>
<proteinExistence type="inferred from homology"/>
<feature type="region of interest" description="Disordered" evidence="15">
    <location>
        <begin position="242"/>
        <end position="261"/>
    </location>
</feature>
<evidence type="ECO:0000256" key="3">
    <source>
        <dbReference type="ARBA" id="ARBA00022782"/>
    </source>
</evidence>
<dbReference type="STRING" id="8081.ENSPREP00000011978"/>
<dbReference type="GeneID" id="103457407"/>
<evidence type="ECO:0000313" key="17">
    <source>
        <dbReference type="Ensembl" id="ENSPREP00000011978.1"/>
    </source>
</evidence>
<dbReference type="OrthoDB" id="6159439at2759"/>
<keyword evidence="4" id="KW-0805">Transcription regulation</keyword>
<comment type="similarity">
    <text evidence="9">Belongs to the H2.0 homeobox family.</text>
</comment>
<dbReference type="PROSITE" id="PS50071">
    <property type="entry name" value="HOMEOBOX_2"/>
    <property type="match status" value="1"/>
</dbReference>
<feature type="compositionally biased region" description="Low complexity" evidence="15">
    <location>
        <begin position="499"/>
        <end position="522"/>
    </location>
</feature>
<dbReference type="PRINTS" id="PR00024">
    <property type="entry name" value="HOMEOBOX"/>
</dbReference>
<dbReference type="RefSeq" id="XP_008395730.1">
    <property type="nucleotide sequence ID" value="XM_008397508.2"/>
</dbReference>
<feature type="DNA-binding region" description="Homeobox" evidence="13">
    <location>
        <begin position="363"/>
        <end position="422"/>
    </location>
</feature>
<evidence type="ECO:0000256" key="15">
    <source>
        <dbReference type="SAM" id="MobiDB-lite"/>
    </source>
</evidence>
<keyword evidence="7" id="KW-0804">Transcription</keyword>
<feature type="compositionally biased region" description="Basic and acidic residues" evidence="15">
    <location>
        <begin position="56"/>
        <end position="68"/>
    </location>
</feature>
<name>A0A3P9NR78_POERE</name>
<keyword evidence="8 13" id="KW-0539">Nucleus</keyword>
<evidence type="ECO:0000256" key="12">
    <source>
        <dbReference type="ARBA" id="ARBA00081876"/>
    </source>
</evidence>
<dbReference type="GO" id="GO:0000981">
    <property type="term" value="F:DNA-binding transcription factor activity, RNA polymerase II-specific"/>
    <property type="evidence" value="ECO:0007669"/>
    <property type="project" value="InterPro"/>
</dbReference>
<dbReference type="InterPro" id="IPR020479">
    <property type="entry name" value="HD_metazoa"/>
</dbReference>
<dbReference type="GeneTree" id="ENSGT00950000183093"/>
<evidence type="ECO:0000313" key="18">
    <source>
        <dbReference type="Proteomes" id="UP000242638"/>
    </source>
</evidence>
<dbReference type="InterPro" id="IPR009057">
    <property type="entry name" value="Homeodomain-like_sf"/>
</dbReference>
<dbReference type="GO" id="GO:0030154">
    <property type="term" value="P:cell differentiation"/>
    <property type="evidence" value="ECO:0007669"/>
    <property type="project" value="UniProtKB-KW"/>
</dbReference>
<organism evidence="17 18">
    <name type="scientific">Poecilia reticulata</name>
    <name type="common">Guppy</name>
    <name type="synonym">Acanthophacelus reticulatus</name>
    <dbReference type="NCBI Taxonomy" id="8081"/>
    <lineage>
        <taxon>Eukaryota</taxon>
        <taxon>Metazoa</taxon>
        <taxon>Chordata</taxon>
        <taxon>Craniata</taxon>
        <taxon>Vertebrata</taxon>
        <taxon>Euteleostomi</taxon>
        <taxon>Actinopterygii</taxon>
        <taxon>Neopterygii</taxon>
        <taxon>Teleostei</taxon>
        <taxon>Neoteleostei</taxon>
        <taxon>Acanthomorphata</taxon>
        <taxon>Ovalentaria</taxon>
        <taxon>Atherinomorphae</taxon>
        <taxon>Cyprinodontiformes</taxon>
        <taxon>Poeciliidae</taxon>
        <taxon>Poeciliinae</taxon>
        <taxon>Poecilia</taxon>
    </lineage>
</organism>
<evidence type="ECO:0000256" key="7">
    <source>
        <dbReference type="ARBA" id="ARBA00023163"/>
    </source>
</evidence>
<evidence type="ECO:0000256" key="2">
    <source>
        <dbReference type="ARBA" id="ARBA00022473"/>
    </source>
</evidence>
<dbReference type="Ensembl" id="ENSPRET00000012111.1">
    <property type="protein sequence ID" value="ENSPREP00000011978.1"/>
    <property type="gene ID" value="ENSPREG00000008148.1"/>
</dbReference>
<keyword evidence="6 13" id="KW-0371">Homeobox</keyword>
<feature type="compositionally biased region" description="Acidic residues" evidence="15">
    <location>
        <begin position="465"/>
        <end position="474"/>
    </location>
</feature>
<feature type="region of interest" description="Disordered" evidence="15">
    <location>
        <begin position="31"/>
        <end position="72"/>
    </location>
</feature>
<feature type="compositionally biased region" description="Polar residues" evidence="15">
    <location>
        <begin position="242"/>
        <end position="251"/>
    </location>
</feature>
<dbReference type="SMART" id="SM00389">
    <property type="entry name" value="HOX"/>
    <property type="match status" value="1"/>
</dbReference>
<feature type="region of interest" description="Disordered" evidence="15">
    <location>
        <begin position="418"/>
        <end position="522"/>
    </location>
</feature>
<evidence type="ECO:0000256" key="5">
    <source>
        <dbReference type="ARBA" id="ARBA00023125"/>
    </source>
</evidence>
<dbReference type="InterPro" id="IPR052497">
    <property type="entry name" value="H2.0_Homeobox_TF"/>
</dbReference>
<dbReference type="InterPro" id="IPR000047">
    <property type="entry name" value="HTH_motif"/>
</dbReference>
<reference evidence="17" key="2">
    <citation type="submission" date="2025-08" db="UniProtKB">
        <authorList>
            <consortium name="Ensembl"/>
        </authorList>
    </citation>
    <scope>IDENTIFICATION</scope>
    <source>
        <strain evidence="17">Guanapo</strain>
    </source>
</reference>
<dbReference type="Bgee" id="ENSPREG00000008148">
    <property type="expression patterns" value="Expressed in caudal fin and 1 other cell type or tissue"/>
</dbReference>
<dbReference type="KEGG" id="pret:103457407"/>
<dbReference type="InterPro" id="IPR001356">
    <property type="entry name" value="HD"/>
</dbReference>
<dbReference type="FunFam" id="1.10.10.60:FF:000249">
    <property type="entry name" value="H2.0-like homeobox protein"/>
    <property type="match status" value="1"/>
</dbReference>
<feature type="region of interest" description="Disordered" evidence="15">
    <location>
        <begin position="182"/>
        <end position="227"/>
    </location>
</feature>
<sequence length="522" mass="57306">MWVRSGLSLSDQSIISGSKLLSAHVFARDRERKKRERSSSFATTNDMSKGDAPIGSERDQSASAEELRSGTSGLEFQTSESVFGTTTTRVCPPESVIRAYRFTCLPFYNIIRETIRVVRSSGMYTAGLNPFYASNFSLWSAYCAGGFAVDTIKKPSFCIADILQAGDAENIPGSSALMVHMGHHHHHHHHQQQQQQHRAQQAHSGGSPLRPAPVAPESSSVFGARVSPASPYHRHGLQLTTVSRTPFNSQQAPPPSSKDLKFGIDRILSTDFDPKCKEKSSLRDLTSIVSSNRQSGLHIPIQPPASPYFSSIDPGMSDASSMMGSLGSGSGRHAGQHQFQDTFPGPYAVLTKDTMPQTYKRKRSWSRAVFSNLQRKGLEKRFEIQKYVTKPDRKQLAAMLGLTDAQVKVWFQNRRMKWRHSKEAQAQKDKEKDEKPEKGASEAGGLEPKEPTESECESEARSDSESDEAEEEESGDGHLDISELNNNNNNKTSVIMSGSAQAATADSSPTPTDTATASQVLI</sequence>
<evidence type="ECO:0000256" key="13">
    <source>
        <dbReference type="PROSITE-ProRule" id="PRU00108"/>
    </source>
</evidence>
<dbReference type="PROSITE" id="PS00027">
    <property type="entry name" value="HOMEOBOX_1"/>
    <property type="match status" value="1"/>
</dbReference>
<dbReference type="GO" id="GO:0005634">
    <property type="term" value="C:nucleus"/>
    <property type="evidence" value="ECO:0007669"/>
    <property type="project" value="UniProtKB-SubCell"/>
</dbReference>
<evidence type="ECO:0000256" key="4">
    <source>
        <dbReference type="ARBA" id="ARBA00023015"/>
    </source>
</evidence>
<dbReference type="PANTHER" id="PTHR46808">
    <property type="entry name" value="H2.0-LIKE HOMEOBOX PROTEIN"/>
    <property type="match status" value="1"/>
</dbReference>
<feature type="compositionally biased region" description="Basic residues" evidence="15">
    <location>
        <begin position="182"/>
        <end position="191"/>
    </location>
</feature>
<feature type="compositionally biased region" description="Low complexity" evidence="15">
    <location>
        <begin position="192"/>
        <end position="203"/>
    </location>
</feature>
<evidence type="ECO:0000256" key="11">
    <source>
        <dbReference type="ARBA" id="ARBA00070859"/>
    </source>
</evidence>